<accession>A0A0E0LF32</accession>
<name>A0A0E0LF32_ORYPU</name>
<dbReference type="Gramene" id="OPUNC06G23580.1">
    <property type="protein sequence ID" value="OPUNC06G23580.1"/>
    <property type="gene ID" value="OPUNC06G23580"/>
</dbReference>
<keyword evidence="2" id="KW-1185">Reference proteome</keyword>
<evidence type="ECO:0000313" key="2">
    <source>
        <dbReference type="Proteomes" id="UP000026962"/>
    </source>
</evidence>
<dbReference type="HOGENOM" id="CLU_2417094_0_0_1"/>
<organism evidence="1">
    <name type="scientific">Oryza punctata</name>
    <name type="common">Red rice</name>
    <dbReference type="NCBI Taxonomy" id="4537"/>
    <lineage>
        <taxon>Eukaryota</taxon>
        <taxon>Viridiplantae</taxon>
        <taxon>Streptophyta</taxon>
        <taxon>Embryophyta</taxon>
        <taxon>Tracheophyta</taxon>
        <taxon>Spermatophyta</taxon>
        <taxon>Magnoliopsida</taxon>
        <taxon>Liliopsida</taxon>
        <taxon>Poales</taxon>
        <taxon>Poaceae</taxon>
        <taxon>BOP clade</taxon>
        <taxon>Oryzoideae</taxon>
        <taxon>Oryzeae</taxon>
        <taxon>Oryzinae</taxon>
        <taxon>Oryza</taxon>
    </lineage>
</organism>
<sequence length="92" mass="10359">MLEEERSMTIDISSKPLSQQQFYKSLQNEIIARRVNSSGQIPDQKMGGKKMSLSLAAVAWLSEELTPPALIEIPYQKMGGKKMVRASKNFSR</sequence>
<reference evidence="1" key="1">
    <citation type="submission" date="2015-04" db="UniProtKB">
        <authorList>
            <consortium name="EnsemblPlants"/>
        </authorList>
    </citation>
    <scope>IDENTIFICATION</scope>
</reference>
<dbReference type="Proteomes" id="UP000026962">
    <property type="component" value="Chromosome 6"/>
</dbReference>
<reference evidence="1" key="2">
    <citation type="submission" date="2018-05" db="EMBL/GenBank/DDBJ databases">
        <title>OpunRS2 (Oryza punctata Reference Sequence Version 2).</title>
        <authorList>
            <person name="Zhang J."/>
            <person name="Kudrna D."/>
            <person name="Lee S."/>
            <person name="Talag J."/>
            <person name="Welchert J."/>
            <person name="Wing R.A."/>
        </authorList>
    </citation>
    <scope>NUCLEOTIDE SEQUENCE [LARGE SCALE GENOMIC DNA]</scope>
</reference>
<dbReference type="EnsemblPlants" id="OPUNC06G23580.1">
    <property type="protein sequence ID" value="OPUNC06G23580.1"/>
    <property type="gene ID" value="OPUNC06G23580"/>
</dbReference>
<evidence type="ECO:0000313" key="1">
    <source>
        <dbReference type="EnsemblPlants" id="OPUNC06G23580.1"/>
    </source>
</evidence>
<protein>
    <submittedName>
        <fullName evidence="1">Uncharacterized protein</fullName>
    </submittedName>
</protein>
<dbReference type="AlphaFoldDB" id="A0A0E0LF32"/>
<proteinExistence type="predicted"/>